<dbReference type="RefSeq" id="WP_193676400.1">
    <property type="nucleotide sequence ID" value="NZ_JADDIV010000003.1"/>
</dbReference>
<dbReference type="SMART" id="SM00052">
    <property type="entry name" value="EAL"/>
    <property type="match status" value="1"/>
</dbReference>
<dbReference type="PROSITE" id="PS50883">
    <property type="entry name" value="EAL"/>
    <property type="match status" value="1"/>
</dbReference>
<dbReference type="Pfam" id="PF00563">
    <property type="entry name" value="EAL"/>
    <property type="match status" value="1"/>
</dbReference>
<dbReference type="Gene3D" id="3.30.450.20">
    <property type="entry name" value="PAS domain"/>
    <property type="match status" value="3"/>
</dbReference>
<proteinExistence type="predicted"/>
<dbReference type="InterPro" id="IPR035965">
    <property type="entry name" value="PAS-like_dom_sf"/>
</dbReference>
<feature type="domain" description="PAS" evidence="1">
    <location>
        <begin position="150"/>
        <end position="205"/>
    </location>
</feature>
<dbReference type="CDD" id="cd01949">
    <property type="entry name" value="GGDEF"/>
    <property type="match status" value="1"/>
</dbReference>
<dbReference type="InterPro" id="IPR035919">
    <property type="entry name" value="EAL_sf"/>
</dbReference>
<dbReference type="InterPro" id="IPR000014">
    <property type="entry name" value="PAS"/>
</dbReference>
<name>A0ABR9S414_9BURK</name>
<sequence length="826" mass="92077">MDPVNAHNAGNLLQLVERSAFLGFWRMDVRQGQLHWSEQLARLHGAPPGYTPTFEHALDHYAEEHKAEVQAKVRACQEQGTPFDIEVQLHSLQGRRIWARLVGQPLRDASGEIVGAEGLVQEIAPAGYAPGTLLRHTVSMGGALGSGEAFVTVDRYGRISYANEQAEQLLAGGGEALVGRKIWSFFQKRARLKLEERLVHALEKREGIELEEMDAQVSHWLEVRGFPFGAGLALHLRDVSARRRAQQHLMLLEGSIARLNDIVIITEAAPFRAPGPRIVFVNEAFERRTGYTRQEVIGQSPRFLQGADTQRAQLDRIRAALEQWERVRVDLINYTKAGEPYWVDLDVSPVWDDSRRLTHWVAVGRDITERKRDEEKIQYLAFYDPLTQLPNRQMLLDRLNEAAGENAHGRDGALMFIDLDNFKVLNDTLGHQKGDLLLQQVARRLRNCVAKGDLVARLGGDEFVVLLENTPEKPLDPLTAAQVVSQRILTALGEPYVLPGYLHHSTCSIGVTLFGRLPSSVNELLKQADLAMYQAKAAGRNAVRFFDPEMQAVATANAALASDLRQAWRDNHLKIEYQPQVGMDGGMTGVEALLRWEHPVRGTVQPDEFIPTAEETSLIIPIGHWVLEAACAQLAAWAKRPDRAHLSIAVNVSVRQFRHPDFIDDVMSCIRRSGIPPDRLKLELTESLLASNIDAAVAKMRNLKDMGVRLSVDDFGIGYSSLSYLKRLPIDELKIDRGFVKDILTDTNDAAIAATIIGLCRSLGLEVIAEGVETDEQRAYLARQGCHRYQGYLFCRPLPLEQLEAFMQRLPGGGGTVTPEPSSVAS</sequence>
<dbReference type="InterPro" id="IPR000700">
    <property type="entry name" value="PAS-assoc_C"/>
</dbReference>
<dbReference type="InterPro" id="IPR000160">
    <property type="entry name" value="GGDEF_dom"/>
</dbReference>
<dbReference type="PROSITE" id="PS50112">
    <property type="entry name" value="PAS"/>
    <property type="match status" value="2"/>
</dbReference>
<dbReference type="NCBIfam" id="TIGR00254">
    <property type="entry name" value="GGDEF"/>
    <property type="match status" value="1"/>
</dbReference>
<dbReference type="EMBL" id="JADDIV010000003">
    <property type="protein sequence ID" value="MBE7367757.1"/>
    <property type="molecule type" value="Genomic_DNA"/>
</dbReference>
<dbReference type="CDD" id="cd01948">
    <property type="entry name" value="EAL"/>
    <property type="match status" value="1"/>
</dbReference>
<dbReference type="Pfam" id="PF08447">
    <property type="entry name" value="PAS_3"/>
    <property type="match status" value="1"/>
</dbReference>
<dbReference type="Gene3D" id="3.20.20.450">
    <property type="entry name" value="EAL domain"/>
    <property type="match status" value="1"/>
</dbReference>
<accession>A0ABR9S414</accession>
<dbReference type="InterPro" id="IPR052155">
    <property type="entry name" value="Biofilm_reg_signaling"/>
</dbReference>
<dbReference type="NCBIfam" id="TIGR00229">
    <property type="entry name" value="sensory_box"/>
    <property type="match status" value="2"/>
</dbReference>
<organism evidence="5 6">
    <name type="scientific">Ramlibacter pallidus</name>
    <dbReference type="NCBI Taxonomy" id="2780087"/>
    <lineage>
        <taxon>Bacteria</taxon>
        <taxon>Pseudomonadati</taxon>
        <taxon>Pseudomonadota</taxon>
        <taxon>Betaproteobacteria</taxon>
        <taxon>Burkholderiales</taxon>
        <taxon>Comamonadaceae</taxon>
        <taxon>Ramlibacter</taxon>
    </lineage>
</organism>
<dbReference type="SUPFAM" id="SSF141868">
    <property type="entry name" value="EAL domain-like"/>
    <property type="match status" value="1"/>
</dbReference>
<dbReference type="PROSITE" id="PS50887">
    <property type="entry name" value="GGDEF"/>
    <property type="match status" value="1"/>
</dbReference>
<dbReference type="CDD" id="cd00130">
    <property type="entry name" value="PAS"/>
    <property type="match status" value="3"/>
</dbReference>
<dbReference type="Pfam" id="PF08448">
    <property type="entry name" value="PAS_4"/>
    <property type="match status" value="1"/>
</dbReference>
<dbReference type="InterPro" id="IPR013655">
    <property type="entry name" value="PAS_fold_3"/>
</dbReference>
<dbReference type="InterPro" id="IPR001633">
    <property type="entry name" value="EAL_dom"/>
</dbReference>
<evidence type="ECO:0000259" key="1">
    <source>
        <dbReference type="PROSITE" id="PS50112"/>
    </source>
</evidence>
<dbReference type="SUPFAM" id="SSF55073">
    <property type="entry name" value="Nucleotide cyclase"/>
    <property type="match status" value="1"/>
</dbReference>
<evidence type="ECO:0000259" key="3">
    <source>
        <dbReference type="PROSITE" id="PS50883"/>
    </source>
</evidence>
<dbReference type="InterPro" id="IPR029787">
    <property type="entry name" value="Nucleotide_cyclase"/>
</dbReference>
<dbReference type="SMART" id="SM00086">
    <property type="entry name" value="PAC"/>
    <property type="match status" value="2"/>
</dbReference>
<feature type="domain" description="PAC" evidence="2">
    <location>
        <begin position="325"/>
        <end position="379"/>
    </location>
</feature>
<dbReference type="PROSITE" id="PS50113">
    <property type="entry name" value="PAC"/>
    <property type="match status" value="2"/>
</dbReference>
<dbReference type="Pfam" id="PF13426">
    <property type="entry name" value="PAS_9"/>
    <property type="match status" value="1"/>
</dbReference>
<keyword evidence="6" id="KW-1185">Reference proteome</keyword>
<dbReference type="InterPro" id="IPR043128">
    <property type="entry name" value="Rev_trsase/Diguanyl_cyclase"/>
</dbReference>
<dbReference type="InterPro" id="IPR013656">
    <property type="entry name" value="PAS_4"/>
</dbReference>
<evidence type="ECO:0000313" key="5">
    <source>
        <dbReference type="EMBL" id="MBE7367757.1"/>
    </source>
</evidence>
<reference evidence="5 6" key="1">
    <citation type="submission" date="2020-10" db="EMBL/GenBank/DDBJ databases">
        <title>Ramlibacter sp. HM2 16S ribosomal RNA gene Genome sequencing and assembly.</title>
        <authorList>
            <person name="Kang M."/>
        </authorList>
    </citation>
    <scope>NUCLEOTIDE SEQUENCE [LARGE SCALE GENOMIC DNA]</scope>
    <source>
        <strain evidence="5 6">HM2</strain>
    </source>
</reference>
<dbReference type="Pfam" id="PF00990">
    <property type="entry name" value="GGDEF"/>
    <property type="match status" value="1"/>
</dbReference>
<evidence type="ECO:0000259" key="4">
    <source>
        <dbReference type="PROSITE" id="PS50887"/>
    </source>
</evidence>
<dbReference type="SUPFAM" id="SSF55785">
    <property type="entry name" value="PYP-like sensor domain (PAS domain)"/>
    <property type="match status" value="3"/>
</dbReference>
<evidence type="ECO:0000259" key="2">
    <source>
        <dbReference type="PROSITE" id="PS50113"/>
    </source>
</evidence>
<dbReference type="SMART" id="SM00091">
    <property type="entry name" value="PAS"/>
    <property type="match status" value="2"/>
</dbReference>
<feature type="domain" description="EAL" evidence="3">
    <location>
        <begin position="557"/>
        <end position="811"/>
    </location>
</feature>
<dbReference type="PANTHER" id="PTHR44757">
    <property type="entry name" value="DIGUANYLATE CYCLASE DGCP"/>
    <property type="match status" value="1"/>
</dbReference>
<dbReference type="Gene3D" id="3.30.70.270">
    <property type="match status" value="1"/>
</dbReference>
<dbReference type="PANTHER" id="PTHR44757:SF2">
    <property type="entry name" value="BIOFILM ARCHITECTURE MAINTENANCE PROTEIN MBAA"/>
    <property type="match status" value="1"/>
</dbReference>
<dbReference type="InterPro" id="IPR001610">
    <property type="entry name" value="PAC"/>
</dbReference>
<protein>
    <submittedName>
        <fullName evidence="5">EAL domain-containing protein</fullName>
    </submittedName>
</protein>
<feature type="domain" description="PAS" evidence="1">
    <location>
        <begin position="275"/>
        <end position="300"/>
    </location>
</feature>
<evidence type="ECO:0000313" key="6">
    <source>
        <dbReference type="Proteomes" id="UP000806285"/>
    </source>
</evidence>
<feature type="domain" description="GGDEF" evidence="4">
    <location>
        <begin position="410"/>
        <end position="548"/>
    </location>
</feature>
<dbReference type="Proteomes" id="UP000806285">
    <property type="component" value="Unassembled WGS sequence"/>
</dbReference>
<gene>
    <name evidence="5" type="ORF">IM787_09280</name>
</gene>
<dbReference type="SMART" id="SM00267">
    <property type="entry name" value="GGDEF"/>
    <property type="match status" value="1"/>
</dbReference>
<comment type="caution">
    <text evidence="5">The sequence shown here is derived from an EMBL/GenBank/DDBJ whole genome shotgun (WGS) entry which is preliminary data.</text>
</comment>
<feature type="domain" description="PAC" evidence="2">
    <location>
        <begin position="83"/>
        <end position="135"/>
    </location>
</feature>